<dbReference type="Proteomes" id="UP000298763">
    <property type="component" value="Chromosome"/>
</dbReference>
<reference evidence="3 6" key="2">
    <citation type="submission" date="2020-08" db="EMBL/GenBank/DDBJ databases">
        <title>Genomic Encyclopedia of Type Strains, Phase III (KMG-III): the genomes of soil and plant-associated and newly described type strains.</title>
        <authorList>
            <person name="Whitman W."/>
        </authorList>
    </citation>
    <scope>NUCLEOTIDE SEQUENCE [LARGE SCALE GENOMIC DNA]</scope>
    <source>
        <strain evidence="3 6">CECT 7753</strain>
    </source>
</reference>
<gene>
    <name evidence="4" type="ORF">FCL38_07305</name>
    <name evidence="3" type="ORF">FHS02_001859</name>
</gene>
<evidence type="ECO:0000313" key="6">
    <source>
        <dbReference type="Proteomes" id="UP000584325"/>
    </source>
</evidence>
<evidence type="ECO:0000313" key="3">
    <source>
        <dbReference type="EMBL" id="MBB3221052.1"/>
    </source>
</evidence>
<feature type="domain" description="Ice-binding protein C-terminal" evidence="2">
    <location>
        <begin position="318"/>
        <end position="341"/>
    </location>
</feature>
<proteinExistence type="predicted"/>
<feature type="chain" id="PRO_5044607164" evidence="1">
    <location>
        <begin position="20"/>
        <end position="344"/>
    </location>
</feature>
<dbReference type="InterPro" id="IPR014262">
    <property type="entry name" value="HAF_rpt"/>
</dbReference>
<reference evidence="4 5" key="1">
    <citation type="submission" date="2019-05" db="EMBL/GenBank/DDBJ databases">
        <title>Draft Genome Sequences of Six Type Strains of the Genus Massilia.</title>
        <authorList>
            <person name="Miess H."/>
            <person name="Frediansyhah A."/>
            <person name="Gross H."/>
        </authorList>
    </citation>
    <scope>NUCLEOTIDE SEQUENCE [LARGE SCALE GENOMIC DNA]</scope>
    <source>
        <strain evidence="4 5">DSMZ 26121</strain>
    </source>
</reference>
<dbReference type="AlphaFoldDB" id="A0A4P8HKR3"/>
<dbReference type="Pfam" id="PF07589">
    <property type="entry name" value="PEP-CTERM"/>
    <property type="match status" value="1"/>
</dbReference>
<sequence>MRKLALSLYFALVAAPALALPGYTLTIVDNAQGNRVTGLNDSGIGVGFTTWEAIRFSRDGVAAVPFPGAVWNSEAFAINNAGTIVGAVVERRGESSRAFVIQDGVYRDLGGLKGSYSTAWGVNNAGTVLVNYDTISRSAGSYIWNANSGLVDLGALSTNGGMFANAINDRGQVVGTARGVDDDLHAFIWENGKMVDLTQLVIYGEFGFSVSGISEQGDVFGTANQRFTSHAWVIRDGSSDYYPDLTRITFIDSAGRIYGIDQQQQAVIVDGATTIRVSDLIEGAPDWILGMDAVNDNGDILTYACYDGNCNYTALLTPVPEPATYAMLLLGGFALYCRQRRRRG</sequence>
<dbReference type="NCBIfam" id="TIGR02595">
    <property type="entry name" value="PEP_CTERM"/>
    <property type="match status" value="1"/>
</dbReference>
<dbReference type="OrthoDB" id="8558647at2"/>
<organism evidence="3 6">
    <name type="scientific">Pseudoduganella umbonata</name>
    <dbReference type="NCBI Taxonomy" id="864828"/>
    <lineage>
        <taxon>Bacteria</taxon>
        <taxon>Pseudomonadati</taxon>
        <taxon>Pseudomonadota</taxon>
        <taxon>Betaproteobacteria</taxon>
        <taxon>Burkholderiales</taxon>
        <taxon>Oxalobacteraceae</taxon>
        <taxon>Telluria group</taxon>
        <taxon>Pseudoduganella</taxon>
    </lineage>
</organism>
<dbReference type="Proteomes" id="UP000584325">
    <property type="component" value="Unassembled WGS sequence"/>
</dbReference>
<evidence type="ECO:0000313" key="5">
    <source>
        <dbReference type="Proteomes" id="UP000298763"/>
    </source>
</evidence>
<dbReference type="RefSeq" id="WP_137313137.1">
    <property type="nucleotide sequence ID" value="NZ_CP040017.1"/>
</dbReference>
<evidence type="ECO:0000256" key="1">
    <source>
        <dbReference type="SAM" id="SignalP"/>
    </source>
</evidence>
<dbReference type="EMBL" id="JACHXS010000003">
    <property type="protein sequence ID" value="MBB3221052.1"/>
    <property type="molecule type" value="Genomic_DNA"/>
</dbReference>
<evidence type="ECO:0000259" key="2">
    <source>
        <dbReference type="Pfam" id="PF07589"/>
    </source>
</evidence>
<dbReference type="EMBL" id="CP040017">
    <property type="protein sequence ID" value="QCP10253.1"/>
    <property type="molecule type" value="Genomic_DNA"/>
</dbReference>
<keyword evidence="5" id="KW-1185">Reference proteome</keyword>
<accession>A0A4P8HKR3</accession>
<dbReference type="InterPro" id="IPR013424">
    <property type="entry name" value="Ice-binding_C"/>
</dbReference>
<dbReference type="NCBIfam" id="TIGR02913">
    <property type="entry name" value="HAF_rpt"/>
    <property type="match status" value="2"/>
</dbReference>
<name>A0A4P8HKR3_9BURK</name>
<protein>
    <submittedName>
        <fullName evidence="4">PEP-CTERM sorting domain-containing protein</fullName>
    </submittedName>
    <submittedName>
        <fullName evidence="3">Putative HAF family extracellular repeat protein</fullName>
    </submittedName>
</protein>
<feature type="signal peptide" evidence="1">
    <location>
        <begin position="1"/>
        <end position="19"/>
    </location>
</feature>
<evidence type="ECO:0000313" key="4">
    <source>
        <dbReference type="EMBL" id="QCP10253.1"/>
    </source>
</evidence>
<keyword evidence="1" id="KW-0732">Signal</keyword>